<gene>
    <name evidence="2" type="ORF">EIK76_11995</name>
</gene>
<dbReference type="EMBL" id="RRCF01000003">
    <property type="protein sequence ID" value="RRJ20240.1"/>
    <property type="molecule type" value="Genomic_DNA"/>
</dbReference>
<dbReference type="Proteomes" id="UP000276260">
    <property type="component" value="Unassembled WGS sequence"/>
</dbReference>
<keyword evidence="3" id="KW-1185">Reference proteome</keyword>
<organism evidence="2 3">
    <name type="scientific">Rheinheimera mesophila</name>
    <dbReference type="NCBI Taxonomy" id="1547515"/>
    <lineage>
        <taxon>Bacteria</taxon>
        <taxon>Pseudomonadati</taxon>
        <taxon>Pseudomonadota</taxon>
        <taxon>Gammaproteobacteria</taxon>
        <taxon>Chromatiales</taxon>
        <taxon>Chromatiaceae</taxon>
        <taxon>Rheinheimera</taxon>
    </lineage>
</organism>
<dbReference type="Pfam" id="PF07238">
    <property type="entry name" value="PilZ"/>
    <property type="match status" value="1"/>
</dbReference>
<dbReference type="InterPro" id="IPR009875">
    <property type="entry name" value="PilZ_domain"/>
</dbReference>
<evidence type="ECO:0000313" key="2">
    <source>
        <dbReference type="EMBL" id="RRJ20240.1"/>
    </source>
</evidence>
<protein>
    <submittedName>
        <fullName evidence="2">PilZ domain-containing protein</fullName>
    </submittedName>
</protein>
<feature type="domain" description="PilZ" evidence="1">
    <location>
        <begin position="61"/>
        <end position="135"/>
    </location>
</feature>
<comment type="caution">
    <text evidence="2">The sequence shown here is derived from an EMBL/GenBank/DDBJ whole genome shotgun (WGS) entry which is preliminary data.</text>
</comment>
<name>A0A3P3QIH6_9GAMM</name>
<reference evidence="2 3" key="1">
    <citation type="submission" date="2018-11" db="EMBL/GenBank/DDBJ databases">
        <title>Draft genome analysis of Rheinheimera mesophila isolated from an industrial waste site.</title>
        <authorList>
            <person name="Yu Q."/>
            <person name="Qi Y."/>
            <person name="Zhang H."/>
            <person name="Lu Y."/>
            <person name="Pu J."/>
        </authorList>
    </citation>
    <scope>NUCLEOTIDE SEQUENCE [LARGE SCALE GENOMIC DNA]</scope>
    <source>
        <strain evidence="2 3">IITR13</strain>
    </source>
</reference>
<dbReference type="AlphaFoldDB" id="A0A3P3QIH6"/>
<evidence type="ECO:0000313" key="3">
    <source>
        <dbReference type="Proteomes" id="UP000276260"/>
    </source>
</evidence>
<dbReference type="GO" id="GO:0035438">
    <property type="term" value="F:cyclic-di-GMP binding"/>
    <property type="evidence" value="ECO:0007669"/>
    <property type="project" value="InterPro"/>
</dbReference>
<sequence>MRLVRISRYYAQSIRTDMPYLRQQPGRSYYRWYFYDPQQSLQTQTKGIAVKLKRLGWFGGEIGSAVVKDMSMGGAGLLAPLKDQVPDQFWVLYDKTTKVKARVCYRKTINDKLEFLGLEWQGKDNATRLQLLRKLRRRAFVLKQDNFRLVAVNQQQNLG</sequence>
<proteinExistence type="predicted"/>
<accession>A0A3P3QIH6</accession>
<evidence type="ECO:0000259" key="1">
    <source>
        <dbReference type="Pfam" id="PF07238"/>
    </source>
</evidence>
<dbReference type="OrthoDB" id="5767833at2"/>